<dbReference type="InterPro" id="IPR000209">
    <property type="entry name" value="Peptidase_S8/S53_dom"/>
</dbReference>
<evidence type="ECO:0000313" key="7">
    <source>
        <dbReference type="EMBL" id="HEC68596.1"/>
    </source>
</evidence>
<dbReference type="Gene3D" id="2.60.120.380">
    <property type="match status" value="1"/>
</dbReference>
<feature type="domain" description="Peptidase S8/S53" evidence="6">
    <location>
        <begin position="409"/>
        <end position="516"/>
    </location>
</feature>
<organism evidence="7">
    <name type="scientific">Desulfofervidus auxilii</name>
    <dbReference type="NCBI Taxonomy" id="1621989"/>
    <lineage>
        <taxon>Bacteria</taxon>
        <taxon>Pseudomonadati</taxon>
        <taxon>Thermodesulfobacteriota</taxon>
        <taxon>Candidatus Desulfofervidia</taxon>
        <taxon>Candidatus Desulfofervidales</taxon>
        <taxon>Candidatus Desulfofervidaceae</taxon>
        <taxon>Candidatus Desulfofervidus</taxon>
    </lineage>
</organism>
<dbReference type="SUPFAM" id="SSF52743">
    <property type="entry name" value="Subtilisin-like"/>
    <property type="match status" value="1"/>
</dbReference>
<accession>A0A7C2AM83</accession>
<dbReference type="Gene3D" id="3.40.50.200">
    <property type="entry name" value="Peptidase S8/S53 domain"/>
    <property type="match status" value="1"/>
</dbReference>
<dbReference type="PROSITE" id="PS51892">
    <property type="entry name" value="SUBTILASE"/>
    <property type="match status" value="1"/>
</dbReference>
<feature type="active site" description="Charge relay system" evidence="5">
    <location>
        <position position="161"/>
    </location>
</feature>
<proteinExistence type="inferred from homology"/>
<evidence type="ECO:0000256" key="3">
    <source>
        <dbReference type="ARBA" id="ARBA00022801"/>
    </source>
</evidence>
<dbReference type="Pfam" id="PF00082">
    <property type="entry name" value="Peptidase_S8"/>
    <property type="match status" value="2"/>
</dbReference>
<evidence type="ECO:0000256" key="2">
    <source>
        <dbReference type="ARBA" id="ARBA00022670"/>
    </source>
</evidence>
<dbReference type="PANTHER" id="PTHR43806:SF11">
    <property type="entry name" value="CEREVISIN-RELATED"/>
    <property type="match status" value="1"/>
</dbReference>
<dbReference type="PANTHER" id="PTHR43806">
    <property type="entry name" value="PEPTIDASE S8"/>
    <property type="match status" value="1"/>
</dbReference>
<keyword evidence="4 5" id="KW-0720">Serine protease</keyword>
<feature type="active site" description="Charge relay system" evidence="5">
    <location>
        <position position="469"/>
    </location>
</feature>
<comment type="similarity">
    <text evidence="1 5">Belongs to the peptidase S8 family.</text>
</comment>
<evidence type="ECO:0000256" key="4">
    <source>
        <dbReference type="ARBA" id="ARBA00022825"/>
    </source>
</evidence>
<evidence type="ECO:0000259" key="6">
    <source>
        <dbReference type="Pfam" id="PF00082"/>
    </source>
</evidence>
<reference evidence="7" key="1">
    <citation type="journal article" date="2020" name="mSystems">
        <title>Genome- and Community-Level Interaction Insights into Carbon Utilization and Element Cycling Functions of Hydrothermarchaeota in Hydrothermal Sediment.</title>
        <authorList>
            <person name="Zhou Z."/>
            <person name="Liu Y."/>
            <person name="Xu W."/>
            <person name="Pan J."/>
            <person name="Luo Z.H."/>
            <person name="Li M."/>
        </authorList>
    </citation>
    <scope>NUCLEOTIDE SEQUENCE [LARGE SCALE GENOMIC DNA]</scope>
    <source>
        <strain evidence="7">HyVt-389</strain>
    </source>
</reference>
<sequence>MRFKIIRIIVVLVLLMAIGSWSLANQMDLTLKHPKLSSHIVGLVKLSKVINGKIFSFLTLSPKKDMVTIVIILDKKEHMPQIISRLESLGVEIEAKFNAMLQVLSPPSIINTIASWPEVKYIRFPHKLTPHYVSEALDRMYIRQWHAQGYHGEGINVAVIDSDFSNYSALVGSELPPTSNLVIKNFSTSPTDTGHGTACAELIYDIVPGLQRLFLVTANTDVEVGEAVDWLLSQGIQVISLSAGFDNVTPGDGTGFACDFVRRAAEHNILWVNSAGNEAGKYWQGYFSDPDEDNWHNFTPYDGGNSFYAVQGEDLEIRLTWNKWPVTDQDYDLFLYRENGNGSFQEVASSENLQAGEQEPLETISYHVPQSGNYAVFIRKTKATGDAWLRLLIYGNPGKYPEYRVDYGELTSPADSPDALAVGAVSLNYEREYFSSRGPTLDGRIKPDICAPDGVTTSTYGYKLFYGTSASAAHVAGTAALLLSASPYYDSNILKTALITQTYALSAQPDNNYGHGLCQLIWSKPYTALSKVFASRYHIEQGNEVRLTAVLLRGEKEKQVDLYAGVILPDGNILFFQDIYGHVIETPTPIFSDWALSTVWGDTVFTQTQLKGSYVFGVVIVPPGESVFDGSKWISSDFIEFLVD</sequence>
<keyword evidence="3 5" id="KW-0378">Hydrolase</keyword>
<protein>
    <recommendedName>
        <fullName evidence="6">Peptidase S8/S53 domain-containing protein</fullName>
    </recommendedName>
</protein>
<feature type="active site" description="Charge relay system" evidence="5">
    <location>
        <position position="195"/>
    </location>
</feature>
<dbReference type="InterPro" id="IPR050131">
    <property type="entry name" value="Peptidase_S8_subtilisin-like"/>
</dbReference>
<dbReference type="EMBL" id="DRIH01000265">
    <property type="protein sequence ID" value="HEC68596.1"/>
    <property type="molecule type" value="Genomic_DNA"/>
</dbReference>
<dbReference type="AlphaFoldDB" id="A0A7C2AM83"/>
<evidence type="ECO:0000256" key="5">
    <source>
        <dbReference type="PROSITE-ProRule" id="PRU01240"/>
    </source>
</evidence>
<keyword evidence="2 5" id="KW-0645">Protease</keyword>
<dbReference type="PRINTS" id="PR00723">
    <property type="entry name" value="SUBTILISIN"/>
</dbReference>
<dbReference type="Proteomes" id="UP000885738">
    <property type="component" value="Unassembled WGS sequence"/>
</dbReference>
<feature type="domain" description="Peptidase S8/S53" evidence="6">
    <location>
        <begin position="152"/>
        <end position="279"/>
    </location>
</feature>
<dbReference type="GO" id="GO:0006508">
    <property type="term" value="P:proteolysis"/>
    <property type="evidence" value="ECO:0007669"/>
    <property type="project" value="UniProtKB-KW"/>
</dbReference>
<gene>
    <name evidence="7" type="ORF">ENI35_07320</name>
</gene>
<dbReference type="InterPro" id="IPR015500">
    <property type="entry name" value="Peptidase_S8_subtilisin-rel"/>
</dbReference>
<dbReference type="GO" id="GO:0004252">
    <property type="term" value="F:serine-type endopeptidase activity"/>
    <property type="evidence" value="ECO:0007669"/>
    <property type="project" value="UniProtKB-UniRule"/>
</dbReference>
<evidence type="ECO:0000256" key="1">
    <source>
        <dbReference type="ARBA" id="ARBA00011073"/>
    </source>
</evidence>
<name>A0A7C2AM83_DESA2</name>
<dbReference type="InterPro" id="IPR036852">
    <property type="entry name" value="Peptidase_S8/S53_dom_sf"/>
</dbReference>
<comment type="caution">
    <text evidence="7">The sequence shown here is derived from an EMBL/GenBank/DDBJ whole genome shotgun (WGS) entry which is preliminary data.</text>
</comment>